<comment type="caution">
    <text evidence="1">The sequence shown here is derived from an EMBL/GenBank/DDBJ whole genome shotgun (WGS) entry which is preliminary data.</text>
</comment>
<dbReference type="InterPro" id="IPR057705">
    <property type="entry name" value="DUF7945"/>
</dbReference>
<name>A0AA41Q9D0_9ACTN</name>
<dbReference type="Pfam" id="PF25656">
    <property type="entry name" value="DUF7945"/>
    <property type="match status" value="1"/>
</dbReference>
<gene>
    <name evidence="1" type="ORF">LZ495_38945</name>
</gene>
<keyword evidence="2" id="KW-1185">Reference proteome</keyword>
<dbReference type="AlphaFoldDB" id="A0AA41Q9D0"/>
<protein>
    <submittedName>
        <fullName evidence="1">Uncharacterized protein</fullName>
    </submittedName>
</protein>
<evidence type="ECO:0000313" key="1">
    <source>
        <dbReference type="EMBL" id="MCF2533166.1"/>
    </source>
</evidence>
<dbReference type="Proteomes" id="UP001165378">
    <property type="component" value="Unassembled WGS sequence"/>
</dbReference>
<reference evidence="1" key="1">
    <citation type="submission" date="2022-01" db="EMBL/GenBank/DDBJ databases">
        <title>Genome-Based Taxonomic Classification of the Phylum Actinobacteria.</title>
        <authorList>
            <person name="Gao Y."/>
        </authorList>
    </citation>
    <scope>NUCLEOTIDE SEQUENCE</scope>
    <source>
        <strain evidence="1">KLBMP 8922</strain>
    </source>
</reference>
<accession>A0AA41Q9D0</accession>
<dbReference type="RefSeq" id="WP_235057939.1">
    <property type="nucleotide sequence ID" value="NZ_JAKFHA010000044.1"/>
</dbReference>
<dbReference type="NCBIfam" id="NF047838">
    <property type="entry name" value="SCO4402_fam"/>
    <property type="match status" value="1"/>
</dbReference>
<sequence>MTDHGIALPVYRLHLVPAVVALASPTWQREVWLDPTRFENLDYTVHVLFDDFCDADDPRPWLGQSLRTEEEVDLMAHLGAAYGAVQDAVGADARDEVYLDAPGWPAVMAAAARLAQVLVANDLAALDALHNAGHRWPPVADRIASESDA</sequence>
<dbReference type="EMBL" id="JAKFHA010000044">
    <property type="protein sequence ID" value="MCF2533166.1"/>
    <property type="molecule type" value="Genomic_DNA"/>
</dbReference>
<proteinExistence type="predicted"/>
<organism evidence="1 2">
    <name type="scientific">Yinghuangia soli</name>
    <dbReference type="NCBI Taxonomy" id="2908204"/>
    <lineage>
        <taxon>Bacteria</taxon>
        <taxon>Bacillati</taxon>
        <taxon>Actinomycetota</taxon>
        <taxon>Actinomycetes</taxon>
        <taxon>Kitasatosporales</taxon>
        <taxon>Streptomycetaceae</taxon>
        <taxon>Yinghuangia</taxon>
    </lineage>
</organism>
<evidence type="ECO:0000313" key="2">
    <source>
        <dbReference type="Proteomes" id="UP001165378"/>
    </source>
</evidence>